<gene>
    <name evidence="2" type="ORF">FOMPIDRAFT_1023911</name>
</gene>
<accession>S8E620</accession>
<feature type="transmembrane region" description="Helical" evidence="1">
    <location>
        <begin position="143"/>
        <end position="163"/>
    </location>
</feature>
<reference evidence="2 3" key="1">
    <citation type="journal article" date="2012" name="Science">
        <title>The Paleozoic origin of enzymatic lignin decomposition reconstructed from 31 fungal genomes.</title>
        <authorList>
            <person name="Floudas D."/>
            <person name="Binder M."/>
            <person name="Riley R."/>
            <person name="Barry K."/>
            <person name="Blanchette R.A."/>
            <person name="Henrissat B."/>
            <person name="Martinez A.T."/>
            <person name="Otillar R."/>
            <person name="Spatafora J.W."/>
            <person name="Yadav J.S."/>
            <person name="Aerts A."/>
            <person name="Benoit I."/>
            <person name="Boyd A."/>
            <person name="Carlson A."/>
            <person name="Copeland A."/>
            <person name="Coutinho P.M."/>
            <person name="de Vries R.P."/>
            <person name="Ferreira P."/>
            <person name="Findley K."/>
            <person name="Foster B."/>
            <person name="Gaskell J."/>
            <person name="Glotzer D."/>
            <person name="Gorecki P."/>
            <person name="Heitman J."/>
            <person name="Hesse C."/>
            <person name="Hori C."/>
            <person name="Igarashi K."/>
            <person name="Jurgens J.A."/>
            <person name="Kallen N."/>
            <person name="Kersten P."/>
            <person name="Kohler A."/>
            <person name="Kuees U."/>
            <person name="Kumar T.K.A."/>
            <person name="Kuo A."/>
            <person name="LaButti K."/>
            <person name="Larrondo L.F."/>
            <person name="Lindquist E."/>
            <person name="Ling A."/>
            <person name="Lombard V."/>
            <person name="Lucas S."/>
            <person name="Lundell T."/>
            <person name="Martin R."/>
            <person name="McLaughlin D.J."/>
            <person name="Morgenstern I."/>
            <person name="Morin E."/>
            <person name="Murat C."/>
            <person name="Nagy L.G."/>
            <person name="Nolan M."/>
            <person name="Ohm R.A."/>
            <person name="Patyshakuliyeva A."/>
            <person name="Rokas A."/>
            <person name="Ruiz-Duenas F.J."/>
            <person name="Sabat G."/>
            <person name="Salamov A."/>
            <person name="Samejima M."/>
            <person name="Schmutz J."/>
            <person name="Slot J.C."/>
            <person name="St John F."/>
            <person name="Stenlid J."/>
            <person name="Sun H."/>
            <person name="Sun S."/>
            <person name="Syed K."/>
            <person name="Tsang A."/>
            <person name="Wiebenga A."/>
            <person name="Young D."/>
            <person name="Pisabarro A."/>
            <person name="Eastwood D.C."/>
            <person name="Martin F."/>
            <person name="Cullen D."/>
            <person name="Grigoriev I.V."/>
            <person name="Hibbett D.S."/>
        </authorList>
    </citation>
    <scope>NUCLEOTIDE SEQUENCE</scope>
    <source>
        <strain evidence="3">FP-58527</strain>
    </source>
</reference>
<keyword evidence="1" id="KW-0812">Transmembrane</keyword>
<dbReference type="EMBL" id="KE504151">
    <property type="protein sequence ID" value="EPT00118.1"/>
    <property type="molecule type" value="Genomic_DNA"/>
</dbReference>
<proteinExistence type="predicted"/>
<feature type="transmembrane region" description="Helical" evidence="1">
    <location>
        <begin position="175"/>
        <end position="197"/>
    </location>
</feature>
<keyword evidence="1" id="KW-1133">Transmembrane helix</keyword>
<dbReference type="InParanoid" id="S8E620"/>
<sequence length="214" mass="23240">MCFHKLLRAIGRVGTGMGSYEEHYNAVQARYEQASFAEAASIWSAFVRELDGTWSVYKTVAGVYTSTVVGLLSMSGVPSGPVTVCLGILCLQASLFSFAYSEAYHCLMPRMNEPLQGFDWLNNASKASPSSWKGAPYLLSLPAYWLTGATIAFIIFLVLEMWMTLISQSAAQSHYASIGLAVMATIEILGGLIQALWTVPWFAKLSAPTGQSNV</sequence>
<keyword evidence="3" id="KW-1185">Reference proteome</keyword>
<organism evidence="2 3">
    <name type="scientific">Fomitopsis schrenkii</name>
    <name type="common">Brown rot fungus</name>
    <dbReference type="NCBI Taxonomy" id="2126942"/>
    <lineage>
        <taxon>Eukaryota</taxon>
        <taxon>Fungi</taxon>
        <taxon>Dikarya</taxon>
        <taxon>Basidiomycota</taxon>
        <taxon>Agaricomycotina</taxon>
        <taxon>Agaricomycetes</taxon>
        <taxon>Polyporales</taxon>
        <taxon>Fomitopsis</taxon>
    </lineage>
</organism>
<evidence type="ECO:0000313" key="2">
    <source>
        <dbReference type="EMBL" id="EPT00118.1"/>
    </source>
</evidence>
<dbReference type="HOGENOM" id="CLU_1288927_0_0_1"/>
<evidence type="ECO:0000313" key="3">
    <source>
        <dbReference type="Proteomes" id="UP000015241"/>
    </source>
</evidence>
<dbReference type="Proteomes" id="UP000015241">
    <property type="component" value="Unassembled WGS sequence"/>
</dbReference>
<evidence type="ECO:0000256" key="1">
    <source>
        <dbReference type="SAM" id="Phobius"/>
    </source>
</evidence>
<keyword evidence="1" id="KW-0472">Membrane</keyword>
<dbReference type="AlphaFoldDB" id="S8E620"/>
<dbReference type="OrthoDB" id="2810316at2759"/>
<name>S8E620_FOMSC</name>
<protein>
    <submittedName>
        <fullName evidence="2">Uncharacterized protein</fullName>
    </submittedName>
</protein>